<dbReference type="GO" id="GO:0000978">
    <property type="term" value="F:RNA polymerase II cis-regulatory region sequence-specific DNA binding"/>
    <property type="evidence" value="ECO:0007669"/>
    <property type="project" value="TreeGrafter"/>
</dbReference>
<dbReference type="EMBL" id="WBNB01001160">
    <property type="protein sequence ID" value="NXB88140.1"/>
    <property type="molecule type" value="Genomic_DNA"/>
</dbReference>
<feature type="domain" description="C2H2-type" evidence="8">
    <location>
        <begin position="32"/>
        <end position="59"/>
    </location>
</feature>
<dbReference type="PANTHER" id="PTHR23226:SF416">
    <property type="entry name" value="FI01424P"/>
    <property type="match status" value="1"/>
</dbReference>
<protein>
    <submittedName>
        <fullName evidence="9">ZN543 protein</fullName>
    </submittedName>
</protein>
<dbReference type="SUPFAM" id="SSF57667">
    <property type="entry name" value="beta-beta-alpha zinc fingers"/>
    <property type="match status" value="1"/>
</dbReference>
<feature type="non-terminal residue" evidence="9">
    <location>
        <position position="59"/>
    </location>
</feature>
<dbReference type="GO" id="GO:0000981">
    <property type="term" value="F:DNA-binding transcription factor activity, RNA polymerase II-specific"/>
    <property type="evidence" value="ECO:0007669"/>
    <property type="project" value="TreeGrafter"/>
</dbReference>
<evidence type="ECO:0000256" key="3">
    <source>
        <dbReference type="ARBA" id="ARBA00022737"/>
    </source>
</evidence>
<dbReference type="PROSITE" id="PS50157">
    <property type="entry name" value="ZINC_FINGER_C2H2_2"/>
    <property type="match status" value="1"/>
</dbReference>
<sequence>CQEGGQSFSRASEHQRSELVVHEQLCDRERPYECLDCGKSFRRSYHLVRHQLIHNEEQP</sequence>
<dbReference type="GO" id="GO:0005634">
    <property type="term" value="C:nucleus"/>
    <property type="evidence" value="ECO:0007669"/>
    <property type="project" value="UniProtKB-SubCell"/>
</dbReference>
<proteinExistence type="predicted"/>
<reference evidence="9" key="1">
    <citation type="submission" date="2019-09" db="EMBL/GenBank/DDBJ databases">
        <title>Bird 10,000 Genomes (B10K) Project - Family phase.</title>
        <authorList>
            <person name="Zhang G."/>
        </authorList>
    </citation>
    <scope>NUCLEOTIDE SEQUENCE</scope>
    <source>
        <strain evidence="9">OUT-0048</strain>
        <tissue evidence="9">Muscle</tissue>
    </source>
</reference>
<keyword evidence="5" id="KW-0862">Zinc</keyword>
<dbReference type="Gene3D" id="3.30.160.60">
    <property type="entry name" value="Classic Zinc Finger"/>
    <property type="match status" value="1"/>
</dbReference>
<evidence type="ECO:0000313" key="10">
    <source>
        <dbReference type="Proteomes" id="UP000634236"/>
    </source>
</evidence>
<keyword evidence="2" id="KW-0479">Metal-binding</keyword>
<keyword evidence="6" id="KW-0539">Nucleus</keyword>
<evidence type="ECO:0000313" key="9">
    <source>
        <dbReference type="EMBL" id="NXB88140.1"/>
    </source>
</evidence>
<evidence type="ECO:0000256" key="4">
    <source>
        <dbReference type="ARBA" id="ARBA00022771"/>
    </source>
</evidence>
<keyword evidence="3" id="KW-0677">Repeat</keyword>
<gene>
    <name evidence="9" type="primary">Znf543</name>
    <name evidence="9" type="ORF">VIDCHA_R08026</name>
</gene>
<dbReference type="Proteomes" id="UP000634236">
    <property type="component" value="Unassembled WGS sequence"/>
</dbReference>
<dbReference type="InterPro" id="IPR036236">
    <property type="entry name" value="Znf_C2H2_sf"/>
</dbReference>
<keyword evidence="10" id="KW-1185">Reference proteome</keyword>
<dbReference type="PANTHER" id="PTHR23226">
    <property type="entry name" value="ZINC FINGER AND SCAN DOMAIN-CONTAINING"/>
    <property type="match status" value="1"/>
</dbReference>
<dbReference type="PROSITE" id="PS00028">
    <property type="entry name" value="ZINC_FINGER_C2H2_1"/>
    <property type="match status" value="1"/>
</dbReference>
<comment type="caution">
    <text evidence="9">The sequence shown here is derived from an EMBL/GenBank/DDBJ whole genome shotgun (WGS) entry which is preliminary data.</text>
</comment>
<comment type="subcellular location">
    <subcellularLocation>
        <location evidence="1">Nucleus</location>
    </subcellularLocation>
</comment>
<evidence type="ECO:0000256" key="6">
    <source>
        <dbReference type="ARBA" id="ARBA00023242"/>
    </source>
</evidence>
<evidence type="ECO:0000256" key="5">
    <source>
        <dbReference type="ARBA" id="ARBA00022833"/>
    </source>
</evidence>
<dbReference type="GO" id="GO:0008270">
    <property type="term" value="F:zinc ion binding"/>
    <property type="evidence" value="ECO:0007669"/>
    <property type="project" value="UniProtKB-KW"/>
</dbReference>
<keyword evidence="4 7" id="KW-0863">Zinc-finger</keyword>
<dbReference type="FunFam" id="3.30.160.60:FF:000052">
    <property type="entry name" value="zinc finger protein 546 isoform X1"/>
    <property type="match status" value="1"/>
</dbReference>
<evidence type="ECO:0000256" key="7">
    <source>
        <dbReference type="PROSITE-ProRule" id="PRU00042"/>
    </source>
</evidence>
<dbReference type="AlphaFoldDB" id="A0A851KEI7"/>
<dbReference type="InterPro" id="IPR013087">
    <property type="entry name" value="Znf_C2H2_type"/>
</dbReference>
<dbReference type="SMART" id="SM00355">
    <property type="entry name" value="ZnF_C2H2"/>
    <property type="match status" value="1"/>
</dbReference>
<dbReference type="Pfam" id="PF00096">
    <property type="entry name" value="zf-C2H2"/>
    <property type="match status" value="1"/>
</dbReference>
<evidence type="ECO:0000256" key="1">
    <source>
        <dbReference type="ARBA" id="ARBA00004123"/>
    </source>
</evidence>
<accession>A0A851KEI7</accession>
<evidence type="ECO:0000256" key="2">
    <source>
        <dbReference type="ARBA" id="ARBA00022723"/>
    </source>
</evidence>
<evidence type="ECO:0000259" key="8">
    <source>
        <dbReference type="PROSITE" id="PS50157"/>
    </source>
</evidence>
<organism evidence="9 10">
    <name type="scientific">Vidua chalybeata</name>
    <name type="common">Village indigobird</name>
    <dbReference type="NCBI Taxonomy" id="81927"/>
    <lineage>
        <taxon>Eukaryota</taxon>
        <taxon>Metazoa</taxon>
        <taxon>Chordata</taxon>
        <taxon>Craniata</taxon>
        <taxon>Vertebrata</taxon>
        <taxon>Euteleostomi</taxon>
        <taxon>Archelosauria</taxon>
        <taxon>Archosauria</taxon>
        <taxon>Dinosauria</taxon>
        <taxon>Saurischia</taxon>
        <taxon>Theropoda</taxon>
        <taxon>Coelurosauria</taxon>
        <taxon>Aves</taxon>
        <taxon>Neognathae</taxon>
        <taxon>Neoaves</taxon>
        <taxon>Telluraves</taxon>
        <taxon>Australaves</taxon>
        <taxon>Passeriformes</taxon>
        <taxon>Passeroidea</taxon>
        <taxon>Estrildidae</taxon>
        <taxon>Viduinae</taxon>
        <taxon>Vidua</taxon>
    </lineage>
</organism>
<feature type="non-terminal residue" evidence="9">
    <location>
        <position position="1"/>
    </location>
</feature>
<name>A0A851KEI7_VIDCH</name>